<dbReference type="GO" id="GO:0032993">
    <property type="term" value="C:protein-DNA complex"/>
    <property type="evidence" value="ECO:0007669"/>
    <property type="project" value="TreeGrafter"/>
</dbReference>
<evidence type="ECO:0000256" key="1">
    <source>
        <dbReference type="ARBA" id="ARBA00009437"/>
    </source>
</evidence>
<dbReference type="GO" id="GO:0003700">
    <property type="term" value="F:DNA-binding transcription factor activity"/>
    <property type="evidence" value="ECO:0007669"/>
    <property type="project" value="InterPro"/>
</dbReference>
<dbReference type="EMBL" id="HG917869">
    <property type="protein sequence ID" value="CDM69980.1"/>
    <property type="molecule type" value="Genomic_DNA"/>
</dbReference>
<dbReference type="Proteomes" id="UP000019426">
    <property type="component" value="Chromosome M2/40_rep2"/>
</dbReference>
<comment type="similarity">
    <text evidence="1">Belongs to the LysR transcriptional regulatory family.</text>
</comment>
<evidence type="ECO:0000313" key="7">
    <source>
        <dbReference type="Proteomes" id="UP000019426"/>
    </source>
</evidence>
<name>W6SJU4_9CLOT</name>
<evidence type="ECO:0000313" key="6">
    <source>
        <dbReference type="EMBL" id="CDM69980.1"/>
    </source>
</evidence>
<keyword evidence="3" id="KW-0238">DNA-binding</keyword>
<dbReference type="SUPFAM" id="SSF46785">
    <property type="entry name" value="Winged helix' DNA-binding domain"/>
    <property type="match status" value="1"/>
</dbReference>
<dbReference type="InterPro" id="IPR005119">
    <property type="entry name" value="LysR_subst-bd"/>
</dbReference>
<keyword evidence="2" id="KW-0805">Transcription regulation</keyword>
<dbReference type="STRING" id="1216932.CM240_2863"/>
<dbReference type="PRINTS" id="PR00039">
    <property type="entry name" value="HTHLYSR"/>
</dbReference>
<proteinExistence type="inferred from homology"/>
<dbReference type="GO" id="GO:0003677">
    <property type="term" value="F:DNA binding"/>
    <property type="evidence" value="ECO:0007669"/>
    <property type="project" value="UniProtKB-KW"/>
</dbReference>
<dbReference type="InterPro" id="IPR036388">
    <property type="entry name" value="WH-like_DNA-bd_sf"/>
</dbReference>
<dbReference type="AlphaFoldDB" id="W6SJU4"/>
<accession>W6SJU4</accession>
<dbReference type="Gene3D" id="3.40.190.290">
    <property type="match status" value="1"/>
</dbReference>
<dbReference type="Gene3D" id="1.10.10.10">
    <property type="entry name" value="Winged helix-like DNA-binding domain superfamily/Winged helix DNA-binding domain"/>
    <property type="match status" value="1"/>
</dbReference>
<dbReference type="PATRIC" id="fig|1216932.3.peg.2824"/>
<dbReference type="KEGG" id="clt:CM240_2863"/>
<dbReference type="OrthoDB" id="9803714at2"/>
<dbReference type="Pfam" id="PF03466">
    <property type="entry name" value="LysR_substrate"/>
    <property type="match status" value="1"/>
</dbReference>
<dbReference type="InterPro" id="IPR000847">
    <property type="entry name" value="LysR_HTH_N"/>
</dbReference>
<evidence type="ECO:0000256" key="4">
    <source>
        <dbReference type="ARBA" id="ARBA00023163"/>
    </source>
</evidence>
<dbReference type="SUPFAM" id="SSF53850">
    <property type="entry name" value="Periplasmic binding protein-like II"/>
    <property type="match status" value="1"/>
</dbReference>
<sequence length="305" mass="35567">MKLQQLRYALVISKYGSFNKAAKKLFISQPTLSTAIKELEKEINISIFERTTKGVRPSREGIEFLGYARQIIEQTELLEERYINFKPSVRQFSISTQHYAFVVNAFVDLIKNYQLDQYEFNLRETKTYEIIDDVRNLRSEIGILYKNQFNEKVLNKLFKDYNLEFHELFTVKPYVFISKSNPLAKKEIIKLEELEDYPCLSFEQGEYNSFYFSEEILSTISHKKSINVNDRATLFNLLIGINGYTISTGIISEDLNGPNIIAVPIESEETITVGWINQKNIKLTQLAIEYINILENITRKYVQGL</sequence>
<evidence type="ECO:0000259" key="5">
    <source>
        <dbReference type="PROSITE" id="PS50931"/>
    </source>
</evidence>
<dbReference type="PANTHER" id="PTHR30346">
    <property type="entry name" value="TRANSCRIPTIONAL DUAL REGULATOR HCAR-RELATED"/>
    <property type="match status" value="1"/>
</dbReference>
<dbReference type="CDD" id="cd05466">
    <property type="entry name" value="PBP2_LTTR_substrate"/>
    <property type="match status" value="1"/>
</dbReference>
<keyword evidence="7" id="KW-1185">Reference proteome</keyword>
<dbReference type="eggNOG" id="COG0583">
    <property type="taxonomic scope" value="Bacteria"/>
</dbReference>
<dbReference type="InterPro" id="IPR036390">
    <property type="entry name" value="WH_DNA-bd_sf"/>
</dbReference>
<evidence type="ECO:0000256" key="2">
    <source>
        <dbReference type="ARBA" id="ARBA00023015"/>
    </source>
</evidence>
<dbReference type="HOGENOM" id="CLU_039613_32_2_9"/>
<reference evidence="6 7" key="1">
    <citation type="submission" date="2013-11" db="EMBL/GenBank/DDBJ databases">
        <title>Complete genome sequence of Clostridum sp. M2/40.</title>
        <authorList>
            <person name="Wibberg D."/>
            <person name="Puehler A."/>
            <person name="Schlueter A."/>
        </authorList>
    </citation>
    <scope>NUCLEOTIDE SEQUENCE [LARGE SCALE GENOMIC DNA]</scope>
    <source>
        <strain evidence="7">M2/40</strain>
    </source>
</reference>
<gene>
    <name evidence="6" type="ORF">CM240_2863</name>
</gene>
<keyword evidence="4" id="KW-0804">Transcription</keyword>
<dbReference type="RefSeq" id="WP_044040155.1">
    <property type="nucleotide sequence ID" value="NZ_HG917869.1"/>
</dbReference>
<dbReference type="FunFam" id="1.10.10.10:FF:000001">
    <property type="entry name" value="LysR family transcriptional regulator"/>
    <property type="match status" value="1"/>
</dbReference>
<feature type="domain" description="HTH lysR-type" evidence="5">
    <location>
        <begin position="1"/>
        <end position="58"/>
    </location>
</feature>
<dbReference type="PROSITE" id="PS50931">
    <property type="entry name" value="HTH_LYSR"/>
    <property type="match status" value="1"/>
</dbReference>
<dbReference type="Pfam" id="PF00126">
    <property type="entry name" value="HTH_1"/>
    <property type="match status" value="1"/>
</dbReference>
<protein>
    <submittedName>
        <fullName evidence="6">Transcriptional regulator, LysR family</fullName>
    </submittedName>
</protein>
<evidence type="ECO:0000256" key="3">
    <source>
        <dbReference type="ARBA" id="ARBA00023125"/>
    </source>
</evidence>
<organism evidence="6 7">
    <name type="scientific">Clostridium bornimense</name>
    <dbReference type="NCBI Taxonomy" id="1216932"/>
    <lineage>
        <taxon>Bacteria</taxon>
        <taxon>Bacillati</taxon>
        <taxon>Bacillota</taxon>
        <taxon>Clostridia</taxon>
        <taxon>Eubacteriales</taxon>
        <taxon>Clostridiaceae</taxon>
        <taxon>Clostridium</taxon>
    </lineage>
</organism>
<dbReference type="PANTHER" id="PTHR30346:SF0">
    <property type="entry name" value="HCA OPERON TRANSCRIPTIONAL ACTIVATOR HCAR"/>
    <property type="match status" value="1"/>
</dbReference>